<dbReference type="EMBL" id="CADEAL010003323">
    <property type="protein sequence ID" value="CAB1444179.1"/>
    <property type="molecule type" value="Genomic_DNA"/>
</dbReference>
<sequence>MEIVSQDQDLVVGFRGFPRPDGTCSPSMSGSITESLPSLVYPINLRWKAPSRISDEMLSHLSRSLLVEGAVVILPTPHPVSQAEPPMEKPLFCHFHS</sequence>
<gene>
    <name evidence="1" type="ORF">PLEPLA_LOCUS31895</name>
</gene>
<protein>
    <submittedName>
        <fullName evidence="1">Uncharacterized protein</fullName>
    </submittedName>
</protein>
<dbReference type="Proteomes" id="UP001153269">
    <property type="component" value="Unassembled WGS sequence"/>
</dbReference>
<organism evidence="1 2">
    <name type="scientific">Pleuronectes platessa</name>
    <name type="common">European plaice</name>
    <dbReference type="NCBI Taxonomy" id="8262"/>
    <lineage>
        <taxon>Eukaryota</taxon>
        <taxon>Metazoa</taxon>
        <taxon>Chordata</taxon>
        <taxon>Craniata</taxon>
        <taxon>Vertebrata</taxon>
        <taxon>Euteleostomi</taxon>
        <taxon>Actinopterygii</taxon>
        <taxon>Neopterygii</taxon>
        <taxon>Teleostei</taxon>
        <taxon>Neoteleostei</taxon>
        <taxon>Acanthomorphata</taxon>
        <taxon>Carangaria</taxon>
        <taxon>Pleuronectiformes</taxon>
        <taxon>Pleuronectoidei</taxon>
        <taxon>Pleuronectidae</taxon>
        <taxon>Pleuronectes</taxon>
    </lineage>
</organism>
<accession>A0A9N7YZF5</accession>
<proteinExistence type="predicted"/>
<reference evidence="1" key="1">
    <citation type="submission" date="2020-03" db="EMBL/GenBank/DDBJ databases">
        <authorList>
            <person name="Weist P."/>
        </authorList>
    </citation>
    <scope>NUCLEOTIDE SEQUENCE</scope>
</reference>
<keyword evidence="2" id="KW-1185">Reference proteome</keyword>
<dbReference type="AlphaFoldDB" id="A0A9N7YZF5"/>
<comment type="caution">
    <text evidence="1">The sequence shown here is derived from an EMBL/GenBank/DDBJ whole genome shotgun (WGS) entry which is preliminary data.</text>
</comment>
<evidence type="ECO:0000313" key="2">
    <source>
        <dbReference type="Proteomes" id="UP001153269"/>
    </source>
</evidence>
<name>A0A9N7YZF5_PLEPL</name>
<evidence type="ECO:0000313" key="1">
    <source>
        <dbReference type="EMBL" id="CAB1444179.1"/>
    </source>
</evidence>